<gene>
    <name evidence="10" type="ORF">N781_02085</name>
</gene>
<reference evidence="10 11" key="1">
    <citation type="submission" date="2013-08" db="EMBL/GenBank/DDBJ databases">
        <authorList>
            <person name="Huang J."/>
            <person name="Wang G."/>
        </authorList>
    </citation>
    <scope>NUCLEOTIDE SEQUENCE [LARGE SCALE GENOMIC DNA]</scope>
    <source>
        <strain evidence="10 11">JSM 076056</strain>
    </source>
</reference>
<proteinExistence type="inferred from homology"/>
<feature type="transmembrane region" description="Helical" evidence="9">
    <location>
        <begin position="350"/>
        <end position="369"/>
    </location>
</feature>
<feature type="transmembrane region" description="Helical" evidence="9">
    <location>
        <begin position="50"/>
        <end position="70"/>
    </location>
</feature>
<dbReference type="PANTHER" id="PTHR43337:SF11">
    <property type="entry name" value="GUANINE_HYPOXANTHINE PERMEASE PBUG"/>
    <property type="match status" value="1"/>
</dbReference>
<dbReference type="Proteomes" id="UP000030528">
    <property type="component" value="Unassembled WGS sequence"/>
</dbReference>
<accession>A0A0A5GS78</accession>
<dbReference type="InterPro" id="IPR045018">
    <property type="entry name" value="Azg-like"/>
</dbReference>
<feature type="transmembrane region" description="Helical" evidence="9">
    <location>
        <begin position="381"/>
        <end position="410"/>
    </location>
</feature>
<dbReference type="eggNOG" id="COG2252">
    <property type="taxonomic scope" value="Bacteria"/>
</dbReference>
<evidence type="ECO:0000256" key="4">
    <source>
        <dbReference type="ARBA" id="ARBA00022475"/>
    </source>
</evidence>
<evidence type="ECO:0000256" key="1">
    <source>
        <dbReference type="ARBA" id="ARBA00004651"/>
    </source>
</evidence>
<dbReference type="PANTHER" id="PTHR43337">
    <property type="entry name" value="XANTHINE/URACIL PERMEASE C887.17-RELATED"/>
    <property type="match status" value="1"/>
</dbReference>
<keyword evidence="3 8" id="KW-0813">Transport</keyword>
<feature type="transmembrane region" description="Helical" evidence="9">
    <location>
        <begin position="422"/>
        <end position="439"/>
    </location>
</feature>
<feature type="transmembrane region" description="Helical" evidence="9">
    <location>
        <begin position="133"/>
        <end position="151"/>
    </location>
</feature>
<protein>
    <submittedName>
        <fullName evidence="10">Guanine permease</fullName>
    </submittedName>
</protein>
<evidence type="ECO:0000256" key="7">
    <source>
        <dbReference type="ARBA" id="ARBA00023136"/>
    </source>
</evidence>
<feature type="transmembrane region" description="Helical" evidence="9">
    <location>
        <begin position="21"/>
        <end position="38"/>
    </location>
</feature>
<organism evidence="10 11">
    <name type="scientific">Pontibacillus halophilus JSM 076056 = DSM 19796</name>
    <dbReference type="NCBI Taxonomy" id="1385510"/>
    <lineage>
        <taxon>Bacteria</taxon>
        <taxon>Bacillati</taxon>
        <taxon>Bacillota</taxon>
        <taxon>Bacilli</taxon>
        <taxon>Bacillales</taxon>
        <taxon>Bacillaceae</taxon>
        <taxon>Pontibacillus</taxon>
    </lineage>
</organism>
<comment type="caution">
    <text evidence="10">The sequence shown here is derived from an EMBL/GenBank/DDBJ whole genome shotgun (WGS) entry which is preliminary data.</text>
</comment>
<evidence type="ECO:0000256" key="8">
    <source>
        <dbReference type="PIRNR" id="PIRNR005353"/>
    </source>
</evidence>
<comment type="subcellular location">
    <subcellularLocation>
        <location evidence="1 8">Cell membrane</location>
        <topology evidence="1 8">Multi-pass membrane protein</topology>
    </subcellularLocation>
</comment>
<keyword evidence="6 8" id="KW-1133">Transmembrane helix</keyword>
<keyword evidence="11" id="KW-1185">Reference proteome</keyword>
<feature type="transmembrane region" description="Helical" evidence="9">
    <location>
        <begin position="163"/>
        <end position="188"/>
    </location>
</feature>
<dbReference type="InterPro" id="IPR026033">
    <property type="entry name" value="Azg-like_bact_archaea"/>
</dbReference>
<dbReference type="GO" id="GO:0005886">
    <property type="term" value="C:plasma membrane"/>
    <property type="evidence" value="ECO:0007669"/>
    <property type="project" value="UniProtKB-SubCell"/>
</dbReference>
<feature type="transmembrane region" description="Helical" evidence="9">
    <location>
        <begin position="195"/>
        <end position="214"/>
    </location>
</feature>
<comment type="similarity">
    <text evidence="2 8">Belongs to the nucleobase:cation symporter-2 (NCS2) (TC 2.A.40) family. Azg-like subfamily.</text>
</comment>
<keyword evidence="7 8" id="KW-0472">Membrane</keyword>
<evidence type="ECO:0000256" key="6">
    <source>
        <dbReference type="ARBA" id="ARBA00022989"/>
    </source>
</evidence>
<feature type="transmembrane region" description="Helical" evidence="9">
    <location>
        <begin position="252"/>
        <end position="275"/>
    </location>
</feature>
<feature type="transmembrane region" description="Helical" evidence="9">
    <location>
        <begin position="102"/>
        <end position="121"/>
    </location>
</feature>
<dbReference type="STRING" id="1385510.GCA_000425205_00065"/>
<evidence type="ECO:0000313" key="11">
    <source>
        <dbReference type="Proteomes" id="UP000030528"/>
    </source>
</evidence>
<dbReference type="Pfam" id="PF00860">
    <property type="entry name" value="Xan_ur_permease"/>
    <property type="match status" value="1"/>
</dbReference>
<evidence type="ECO:0000313" key="10">
    <source>
        <dbReference type="EMBL" id="KGX93985.1"/>
    </source>
</evidence>
<dbReference type="AlphaFoldDB" id="A0A0A5GS78"/>
<dbReference type="PIRSF" id="PIRSF005353">
    <property type="entry name" value="PbuG"/>
    <property type="match status" value="1"/>
</dbReference>
<dbReference type="EMBL" id="AVPE01000001">
    <property type="protein sequence ID" value="KGX93985.1"/>
    <property type="molecule type" value="Genomic_DNA"/>
</dbReference>
<dbReference type="GO" id="GO:0005345">
    <property type="term" value="F:purine nucleobase transmembrane transporter activity"/>
    <property type="evidence" value="ECO:0007669"/>
    <property type="project" value="TreeGrafter"/>
</dbReference>
<dbReference type="RefSeq" id="WP_036768870.1">
    <property type="nucleotide sequence ID" value="NZ_AULI01000001.1"/>
</dbReference>
<sequence>MNSLKQFFQFEQRNTNFRQESIAGMTTFLSLAYILIVNPDILSAAGMDRGAVFTATALTIIFGTLMIGLLANYPIGIAPSMGLNAFFTFSVVKNMGVAWETALFGVFIAAVLFTILSLLKIREKIINSIPQDLKHAVAAGIGFFIAFIGLQKTGLVASNPDTFVSLGSITTPTTLLSVFTLIVTIVLLISGYKGAIFYGIILATIVGMVTGQITPPASIVGGVPSLEPTFGVVLEPFIDMELLLSLFTSGEFYAVVFTFLFVAFFDTAGTLIAIASQAGLMKNNQIPNAGRALVSDSTASMVGAVLGTSTTASMVESSAGISAGGRTGFTSVVMSGFFALALFFEPLLTIVPSNVTAPALIIVGAMMATDMKQINWNSLEIAIPAFVTILMMPLTYSVANGIALGFLLYPITLVAAKKPKDIHPIMYALFFVFLLYFILQG</sequence>
<evidence type="ECO:0000256" key="2">
    <source>
        <dbReference type="ARBA" id="ARBA00005697"/>
    </source>
</evidence>
<feature type="transmembrane region" description="Helical" evidence="9">
    <location>
        <begin position="323"/>
        <end position="344"/>
    </location>
</feature>
<evidence type="ECO:0000256" key="5">
    <source>
        <dbReference type="ARBA" id="ARBA00022692"/>
    </source>
</evidence>
<evidence type="ECO:0000256" key="9">
    <source>
        <dbReference type="SAM" id="Phobius"/>
    </source>
</evidence>
<evidence type="ECO:0000256" key="3">
    <source>
        <dbReference type="ARBA" id="ARBA00022448"/>
    </source>
</evidence>
<name>A0A0A5GS78_9BACI</name>
<dbReference type="InterPro" id="IPR006043">
    <property type="entry name" value="NCS2"/>
</dbReference>
<keyword evidence="5 8" id="KW-0812">Transmembrane</keyword>
<keyword evidence="4 8" id="KW-1003">Cell membrane</keyword>